<sequence>MRNRYFDVVRAVAIVRVALYHATGWAALTIVFPAMGVMFAMAGSLMAASLDRHGVRAVGRRLRRLLPPFWLVGAVFVPAMLLFGGLPVGWHLLHWVLPLQDPVANGWGTSVLGVLWYIRQYLWFVLLSPVALWAFRRWPVPMLVVPLALRAAVDLGLPVHGVVADFGLYFGCWLLGFAHHDNLLAKVRPWALGAVAGALALAGAAWGLTHPGARPWDLNDMPLADALWSMAFVLLLVGFAPRDLAFIDRLPSVRRVVAVLNARAVTVYLWHQAAIVGTGALLAAAGVHLVGSGGVAWRVAGAAVLIVVAILAFGWIEDVAARRPVRLLPGAPRPVPSLRAPALPVPGVRAPALAAAAVPAPLVGVPVSPAVGPLRQVSVPAPRPGAAQWSDARHAHEAVPRRRDRAARAEAG</sequence>
<organism evidence="4 5">
    <name type="scientific">Luedemannella helvata</name>
    <dbReference type="NCBI Taxonomy" id="349315"/>
    <lineage>
        <taxon>Bacteria</taxon>
        <taxon>Bacillati</taxon>
        <taxon>Actinomycetota</taxon>
        <taxon>Actinomycetes</taxon>
        <taxon>Micromonosporales</taxon>
        <taxon>Micromonosporaceae</taxon>
        <taxon>Luedemannella</taxon>
    </lineage>
</organism>
<feature type="compositionally biased region" description="Basic and acidic residues" evidence="1">
    <location>
        <begin position="391"/>
        <end position="412"/>
    </location>
</feature>
<dbReference type="Proteomes" id="UP001500655">
    <property type="component" value="Unassembled WGS sequence"/>
</dbReference>
<accession>A0ABN2KL63</accession>
<comment type="caution">
    <text evidence="4">The sequence shown here is derived from an EMBL/GenBank/DDBJ whole genome shotgun (WGS) entry which is preliminary data.</text>
</comment>
<name>A0ABN2KL63_9ACTN</name>
<dbReference type="Pfam" id="PF01757">
    <property type="entry name" value="Acyl_transf_3"/>
    <property type="match status" value="1"/>
</dbReference>
<dbReference type="RefSeq" id="WP_344082155.1">
    <property type="nucleotide sequence ID" value="NZ_BAAALS010000014.1"/>
</dbReference>
<dbReference type="InterPro" id="IPR002656">
    <property type="entry name" value="Acyl_transf_3_dom"/>
</dbReference>
<keyword evidence="2" id="KW-0472">Membrane</keyword>
<feature type="transmembrane region" description="Helical" evidence="2">
    <location>
        <begin position="190"/>
        <end position="208"/>
    </location>
</feature>
<keyword evidence="2" id="KW-1133">Transmembrane helix</keyword>
<evidence type="ECO:0000313" key="4">
    <source>
        <dbReference type="EMBL" id="GAA1757809.1"/>
    </source>
</evidence>
<feature type="transmembrane region" description="Helical" evidence="2">
    <location>
        <begin position="69"/>
        <end position="93"/>
    </location>
</feature>
<evidence type="ECO:0000259" key="3">
    <source>
        <dbReference type="Pfam" id="PF01757"/>
    </source>
</evidence>
<evidence type="ECO:0000256" key="1">
    <source>
        <dbReference type="SAM" id="MobiDB-lite"/>
    </source>
</evidence>
<dbReference type="GO" id="GO:0016746">
    <property type="term" value="F:acyltransferase activity"/>
    <property type="evidence" value="ECO:0007669"/>
    <property type="project" value="UniProtKB-KW"/>
</dbReference>
<reference evidence="4 5" key="1">
    <citation type="journal article" date="2019" name="Int. J. Syst. Evol. Microbiol.">
        <title>The Global Catalogue of Microorganisms (GCM) 10K type strain sequencing project: providing services to taxonomists for standard genome sequencing and annotation.</title>
        <authorList>
            <consortium name="The Broad Institute Genomics Platform"/>
            <consortium name="The Broad Institute Genome Sequencing Center for Infectious Disease"/>
            <person name="Wu L."/>
            <person name="Ma J."/>
        </authorList>
    </citation>
    <scope>NUCLEOTIDE SEQUENCE [LARGE SCALE GENOMIC DNA]</scope>
    <source>
        <strain evidence="4 5">JCM 13249</strain>
    </source>
</reference>
<dbReference type="EMBL" id="BAAALS010000014">
    <property type="protein sequence ID" value="GAA1757809.1"/>
    <property type="molecule type" value="Genomic_DNA"/>
</dbReference>
<feature type="region of interest" description="Disordered" evidence="1">
    <location>
        <begin position="379"/>
        <end position="412"/>
    </location>
</feature>
<gene>
    <name evidence="4" type="ORF">GCM10009681_31330</name>
</gene>
<evidence type="ECO:0000313" key="5">
    <source>
        <dbReference type="Proteomes" id="UP001500655"/>
    </source>
</evidence>
<feature type="transmembrane region" description="Helical" evidence="2">
    <location>
        <begin position="268"/>
        <end position="289"/>
    </location>
</feature>
<feature type="transmembrane region" description="Helical" evidence="2">
    <location>
        <begin position="228"/>
        <end position="247"/>
    </location>
</feature>
<feature type="transmembrane region" description="Helical" evidence="2">
    <location>
        <begin position="25"/>
        <end position="48"/>
    </location>
</feature>
<feature type="domain" description="Acyltransferase 3" evidence="3">
    <location>
        <begin position="3"/>
        <end position="312"/>
    </location>
</feature>
<evidence type="ECO:0000256" key="2">
    <source>
        <dbReference type="SAM" id="Phobius"/>
    </source>
</evidence>
<keyword evidence="5" id="KW-1185">Reference proteome</keyword>
<keyword evidence="4" id="KW-0808">Transferase</keyword>
<feature type="transmembrane region" description="Helical" evidence="2">
    <location>
        <begin position="113"/>
        <end position="135"/>
    </location>
</feature>
<feature type="transmembrane region" description="Helical" evidence="2">
    <location>
        <begin position="295"/>
        <end position="316"/>
    </location>
</feature>
<proteinExistence type="predicted"/>
<protein>
    <submittedName>
        <fullName evidence="4">Acyltransferase</fullName>
    </submittedName>
</protein>
<keyword evidence="4" id="KW-0012">Acyltransferase</keyword>
<keyword evidence="2" id="KW-0812">Transmembrane</keyword>